<dbReference type="RefSeq" id="XP_033585504.1">
    <property type="nucleotide sequence ID" value="XM_033730255.1"/>
</dbReference>
<dbReference type="PANTHER" id="PTHR10333">
    <property type="entry name" value="INHIBITOR OF GROWTH PROTEIN"/>
    <property type="match status" value="1"/>
</dbReference>
<comment type="subcellular location">
    <subcellularLocation>
        <location evidence="1">Nucleus</location>
    </subcellularLocation>
</comment>
<organism evidence="12 13">
    <name type="scientific">Neohortaea acidophila</name>
    <dbReference type="NCBI Taxonomy" id="245834"/>
    <lineage>
        <taxon>Eukaryota</taxon>
        <taxon>Fungi</taxon>
        <taxon>Dikarya</taxon>
        <taxon>Ascomycota</taxon>
        <taxon>Pezizomycotina</taxon>
        <taxon>Dothideomycetes</taxon>
        <taxon>Dothideomycetidae</taxon>
        <taxon>Mycosphaerellales</taxon>
        <taxon>Teratosphaeriaceae</taxon>
        <taxon>Neohortaea</taxon>
    </lineage>
</organism>
<feature type="binding site" evidence="9">
    <location>
        <position position="26"/>
    </location>
    <ligand>
        <name>Zn(2+)</name>
        <dbReference type="ChEBI" id="CHEBI:29105"/>
        <label>2</label>
    </ligand>
</feature>
<dbReference type="SMART" id="SM00249">
    <property type="entry name" value="PHD"/>
    <property type="match status" value="1"/>
</dbReference>
<proteinExistence type="inferred from homology"/>
<dbReference type="GO" id="GO:0008270">
    <property type="term" value="F:zinc ion binding"/>
    <property type="evidence" value="ECO:0007669"/>
    <property type="project" value="UniProtKB-KW"/>
</dbReference>
<gene>
    <name evidence="12" type="ORF">BDY17DRAFT_233608</name>
</gene>
<dbReference type="PROSITE" id="PS01359">
    <property type="entry name" value="ZF_PHD_1"/>
    <property type="match status" value="1"/>
</dbReference>
<feature type="binding site" evidence="9">
    <location>
        <position position="50"/>
    </location>
    <ligand>
        <name>Zn(2+)</name>
        <dbReference type="ChEBI" id="CHEBI:29105"/>
        <label>2</label>
    </ligand>
</feature>
<dbReference type="EMBL" id="MU001642">
    <property type="protein sequence ID" value="KAF2478934.1"/>
    <property type="molecule type" value="Genomic_DNA"/>
</dbReference>
<keyword evidence="13" id="KW-1185">Reference proteome</keyword>
<feature type="site" description="Histone H3K4me3 binding" evidence="8">
    <location>
        <position position="18"/>
    </location>
</feature>
<protein>
    <recommendedName>
        <fullName evidence="11">PHD-type domain-containing protein</fullName>
    </recommendedName>
</protein>
<dbReference type="OrthoDB" id="5411773at2759"/>
<evidence type="ECO:0000256" key="7">
    <source>
        <dbReference type="ARBA" id="ARBA00023242"/>
    </source>
</evidence>
<comment type="similarity">
    <text evidence="2">Belongs to the ING family.</text>
</comment>
<dbReference type="PANTHER" id="PTHR10333:SF42">
    <property type="entry name" value="INHIBITOR OF GROWTH PROTEIN 5"/>
    <property type="match status" value="1"/>
</dbReference>
<sequence length="54" mass="6369">DPDEPKYCYCNRGSYGEMIACDNELCAREWFHLGCTDLREPPDEAVKWYCEDCK</sequence>
<dbReference type="Gene3D" id="3.30.40.10">
    <property type="entry name" value="Zinc/RING finger domain, C3HC4 (zinc finger)"/>
    <property type="match status" value="1"/>
</dbReference>
<evidence type="ECO:0000256" key="10">
    <source>
        <dbReference type="PROSITE-ProRule" id="PRU00146"/>
    </source>
</evidence>
<feature type="binding site" evidence="9">
    <location>
        <position position="21"/>
    </location>
    <ligand>
        <name>Zn(2+)</name>
        <dbReference type="ChEBI" id="CHEBI:29105"/>
        <label>2</label>
    </ligand>
</feature>
<dbReference type="InterPro" id="IPR011011">
    <property type="entry name" value="Znf_FYVE_PHD"/>
</dbReference>
<feature type="binding site" evidence="9">
    <location>
        <position position="8"/>
    </location>
    <ligand>
        <name>Zn(2+)</name>
        <dbReference type="ChEBI" id="CHEBI:29105"/>
        <label>1</label>
    </ligand>
</feature>
<dbReference type="PROSITE" id="PS50016">
    <property type="entry name" value="ZF_PHD_2"/>
    <property type="match status" value="1"/>
</dbReference>
<evidence type="ECO:0000256" key="4">
    <source>
        <dbReference type="ARBA" id="ARBA00022771"/>
    </source>
</evidence>
<dbReference type="GO" id="GO:0000785">
    <property type="term" value="C:chromatin"/>
    <property type="evidence" value="ECO:0007669"/>
    <property type="project" value="UniProtKB-ARBA"/>
</dbReference>
<name>A0A6A6PGT4_9PEZI</name>
<dbReference type="InterPro" id="IPR019786">
    <property type="entry name" value="Zinc_finger_PHD-type_CS"/>
</dbReference>
<feature type="non-terminal residue" evidence="12">
    <location>
        <position position="54"/>
    </location>
</feature>
<dbReference type="InterPro" id="IPR001965">
    <property type="entry name" value="Znf_PHD"/>
</dbReference>
<dbReference type="InterPro" id="IPR019787">
    <property type="entry name" value="Znf_PHD-finger"/>
</dbReference>
<keyword evidence="7" id="KW-0539">Nucleus</keyword>
<feature type="binding site" evidence="9">
    <location>
        <position position="35"/>
    </location>
    <ligand>
        <name>Zn(2+)</name>
        <dbReference type="ChEBI" id="CHEBI:29105"/>
        <label>1</label>
    </ligand>
</feature>
<feature type="site" description="Histone H3K4me3 binding" evidence="8">
    <location>
        <position position="7"/>
    </location>
</feature>
<evidence type="ECO:0000256" key="8">
    <source>
        <dbReference type="PIRSR" id="PIRSR628651-50"/>
    </source>
</evidence>
<dbReference type="GO" id="GO:0005634">
    <property type="term" value="C:nucleus"/>
    <property type="evidence" value="ECO:0007669"/>
    <property type="project" value="UniProtKB-SubCell"/>
</dbReference>
<keyword evidence="3 9" id="KW-0479">Metal-binding</keyword>
<feature type="non-terminal residue" evidence="12">
    <location>
        <position position="1"/>
    </location>
</feature>
<dbReference type="GO" id="GO:0006355">
    <property type="term" value="P:regulation of DNA-templated transcription"/>
    <property type="evidence" value="ECO:0007669"/>
    <property type="project" value="TreeGrafter"/>
</dbReference>
<feature type="site" description="Histone H3K4me3 binding" evidence="8">
    <location>
        <position position="22"/>
    </location>
</feature>
<evidence type="ECO:0000256" key="5">
    <source>
        <dbReference type="ARBA" id="ARBA00022833"/>
    </source>
</evidence>
<keyword evidence="6" id="KW-0156">Chromatin regulator</keyword>
<evidence type="ECO:0000259" key="11">
    <source>
        <dbReference type="PROSITE" id="PS50016"/>
    </source>
</evidence>
<evidence type="ECO:0000256" key="1">
    <source>
        <dbReference type="ARBA" id="ARBA00004123"/>
    </source>
</evidence>
<feature type="site" description="Histone H3K4me3 binding" evidence="8">
    <location>
        <position position="30"/>
    </location>
</feature>
<feature type="domain" description="PHD-type" evidence="11">
    <location>
        <begin position="5"/>
        <end position="54"/>
    </location>
</feature>
<dbReference type="Pfam" id="PF00628">
    <property type="entry name" value="PHD"/>
    <property type="match status" value="1"/>
</dbReference>
<evidence type="ECO:0000256" key="6">
    <source>
        <dbReference type="ARBA" id="ARBA00022853"/>
    </source>
</evidence>
<evidence type="ECO:0000313" key="13">
    <source>
        <dbReference type="Proteomes" id="UP000799767"/>
    </source>
</evidence>
<keyword evidence="5 9" id="KW-0862">Zinc</keyword>
<keyword evidence="4 10" id="KW-0863">Zinc-finger</keyword>
<evidence type="ECO:0000256" key="3">
    <source>
        <dbReference type="ARBA" id="ARBA00022723"/>
    </source>
</evidence>
<evidence type="ECO:0000313" key="12">
    <source>
        <dbReference type="EMBL" id="KAF2478934.1"/>
    </source>
</evidence>
<dbReference type="Proteomes" id="UP000799767">
    <property type="component" value="Unassembled WGS sequence"/>
</dbReference>
<accession>A0A6A6PGT4</accession>
<dbReference type="GO" id="GO:0006325">
    <property type="term" value="P:chromatin organization"/>
    <property type="evidence" value="ECO:0007669"/>
    <property type="project" value="UniProtKB-KW"/>
</dbReference>
<dbReference type="AlphaFoldDB" id="A0A6A6PGT4"/>
<dbReference type="InterPro" id="IPR013083">
    <property type="entry name" value="Znf_RING/FYVE/PHD"/>
</dbReference>
<feature type="binding site" evidence="9">
    <location>
        <position position="10"/>
    </location>
    <ligand>
        <name>Zn(2+)</name>
        <dbReference type="ChEBI" id="CHEBI:29105"/>
        <label>1</label>
    </ligand>
</feature>
<dbReference type="GeneID" id="54471257"/>
<reference evidence="12" key="1">
    <citation type="journal article" date="2020" name="Stud. Mycol.">
        <title>101 Dothideomycetes genomes: a test case for predicting lifestyles and emergence of pathogens.</title>
        <authorList>
            <person name="Haridas S."/>
            <person name="Albert R."/>
            <person name="Binder M."/>
            <person name="Bloem J."/>
            <person name="Labutti K."/>
            <person name="Salamov A."/>
            <person name="Andreopoulos B."/>
            <person name="Baker S."/>
            <person name="Barry K."/>
            <person name="Bills G."/>
            <person name="Bluhm B."/>
            <person name="Cannon C."/>
            <person name="Castanera R."/>
            <person name="Culley D."/>
            <person name="Daum C."/>
            <person name="Ezra D."/>
            <person name="Gonzalez J."/>
            <person name="Henrissat B."/>
            <person name="Kuo A."/>
            <person name="Liang C."/>
            <person name="Lipzen A."/>
            <person name="Lutzoni F."/>
            <person name="Magnuson J."/>
            <person name="Mondo S."/>
            <person name="Nolan M."/>
            <person name="Ohm R."/>
            <person name="Pangilinan J."/>
            <person name="Park H.-J."/>
            <person name="Ramirez L."/>
            <person name="Alfaro M."/>
            <person name="Sun H."/>
            <person name="Tritt A."/>
            <person name="Yoshinaga Y."/>
            <person name="Zwiers L.-H."/>
            <person name="Turgeon B."/>
            <person name="Goodwin S."/>
            <person name="Spatafora J."/>
            <person name="Crous P."/>
            <person name="Grigoriev I."/>
        </authorList>
    </citation>
    <scope>NUCLEOTIDE SEQUENCE</scope>
    <source>
        <strain evidence="12">CBS 113389</strain>
    </source>
</reference>
<dbReference type="InterPro" id="IPR028651">
    <property type="entry name" value="ING_fam"/>
</dbReference>
<dbReference type="SUPFAM" id="SSF57903">
    <property type="entry name" value="FYVE/PHD zinc finger"/>
    <property type="match status" value="1"/>
</dbReference>
<feature type="binding site" evidence="9">
    <location>
        <position position="32"/>
    </location>
    <ligand>
        <name>Zn(2+)</name>
        <dbReference type="ChEBI" id="CHEBI:29105"/>
        <label>1</label>
    </ligand>
</feature>
<evidence type="ECO:0000256" key="9">
    <source>
        <dbReference type="PIRSR" id="PIRSR628651-51"/>
    </source>
</evidence>
<feature type="binding site" evidence="9">
    <location>
        <position position="53"/>
    </location>
    <ligand>
        <name>Zn(2+)</name>
        <dbReference type="ChEBI" id="CHEBI:29105"/>
        <label>2</label>
    </ligand>
</feature>
<evidence type="ECO:0000256" key="2">
    <source>
        <dbReference type="ARBA" id="ARBA00010210"/>
    </source>
</evidence>